<name>A0ABS6WDC4_9BIFI</name>
<gene>
    <name evidence="8" type="ORF">KIH79_03615</name>
</gene>
<dbReference type="PANTHER" id="PTHR30290">
    <property type="entry name" value="PERIPLASMIC BINDING COMPONENT OF ABC TRANSPORTER"/>
    <property type="match status" value="1"/>
</dbReference>
<dbReference type="RefSeq" id="WP_219058153.1">
    <property type="nucleotide sequence ID" value="NZ_JAHBBH010000006.1"/>
</dbReference>
<dbReference type="EMBL" id="JAHBBH010000006">
    <property type="protein sequence ID" value="MBW3092055.1"/>
    <property type="molecule type" value="Genomic_DNA"/>
</dbReference>
<feature type="chain" id="PRO_5045050075" evidence="6">
    <location>
        <begin position="30"/>
        <end position="604"/>
    </location>
</feature>
<dbReference type="PANTHER" id="PTHR30290:SF10">
    <property type="entry name" value="PERIPLASMIC OLIGOPEPTIDE-BINDING PROTEIN-RELATED"/>
    <property type="match status" value="1"/>
</dbReference>
<evidence type="ECO:0000259" key="7">
    <source>
        <dbReference type="Pfam" id="PF00496"/>
    </source>
</evidence>
<evidence type="ECO:0000256" key="3">
    <source>
        <dbReference type="ARBA" id="ARBA00022448"/>
    </source>
</evidence>
<dbReference type="InterPro" id="IPR030678">
    <property type="entry name" value="Peptide/Ni-bd"/>
</dbReference>
<protein>
    <submittedName>
        <fullName evidence="8">ABC transporter substrate-binding protein</fullName>
    </submittedName>
</protein>
<comment type="similarity">
    <text evidence="2">Belongs to the bacterial solute-binding protein 5 family.</text>
</comment>
<keyword evidence="5" id="KW-0812">Transmembrane</keyword>
<organism evidence="8 9">
    <name type="scientific">Bifidobacterium miconis</name>
    <dbReference type="NCBI Taxonomy" id="2834435"/>
    <lineage>
        <taxon>Bacteria</taxon>
        <taxon>Bacillati</taxon>
        <taxon>Actinomycetota</taxon>
        <taxon>Actinomycetes</taxon>
        <taxon>Bifidobacteriales</taxon>
        <taxon>Bifidobacteriaceae</taxon>
        <taxon>Bifidobacterium</taxon>
    </lineage>
</organism>
<proteinExistence type="inferred from homology"/>
<comment type="caution">
    <text evidence="8">The sequence shown here is derived from an EMBL/GenBank/DDBJ whole genome shotgun (WGS) entry which is preliminary data.</text>
</comment>
<sequence>MKHRLLTKIGAAVAAVATMFAVAPGAAIAADSDSGSTLRVAGGTNYDTFNPFNATMASTTDVLTLVYDSLVENAAKDNSDAPGLAKSWKVSDDKLTWTYTMQSGAEWSDGEPITADDALWTYESIMKNPDLQTAFGSNVESIASVKAPDKNTFEITMKEPQAQNPGNVWILPKHVWEKQNAAKYANDKDVVGSGPFTLKSYDKNSGVELVKNQKFWRGADKVGFDRILFIPYKNTDASVQALKNGEIDYVSGLTAAQFNSLKNDPNITTYAANNRRYYSMAINPGAKDINGKDMGDGNAVLHDKKVRQAIVMAIDNKTLIEKAFGGYGQEATGEVPAVYPLYHWDASESDLTLAYNPDKAKQLLDEAGLKMGSDGYRTDKEGKPLELRLLVGAEYPNWVQMATYIKPWLKEVGLNVKVITESYSQVSDASSVAKYDMYFTGWGIGADPDWQMSINRCSSRPNADGSGQLSESNWCDPEFDKLYDQQHVEMDQTKRSEILKKMQQMIYDAAVNDVITYQQALVAYRKDKVTGWVAQPTDGGIYTQQNGYWGYMGAKPVASASGSSASASGVSPAVWAGIGIVIVVVIVGGVFFAKKKHANADDEE</sequence>
<keyword evidence="4 6" id="KW-0732">Signal</keyword>
<evidence type="ECO:0000313" key="9">
    <source>
        <dbReference type="Proteomes" id="UP000700815"/>
    </source>
</evidence>
<dbReference type="PIRSF" id="PIRSF002741">
    <property type="entry name" value="MppA"/>
    <property type="match status" value="1"/>
</dbReference>
<evidence type="ECO:0000256" key="1">
    <source>
        <dbReference type="ARBA" id="ARBA00004196"/>
    </source>
</evidence>
<comment type="subcellular location">
    <subcellularLocation>
        <location evidence="1">Cell envelope</location>
    </subcellularLocation>
</comment>
<feature type="domain" description="Solute-binding protein family 5" evidence="7">
    <location>
        <begin position="82"/>
        <end position="457"/>
    </location>
</feature>
<dbReference type="CDD" id="cd00995">
    <property type="entry name" value="PBP2_NikA_DppA_OppA_like"/>
    <property type="match status" value="1"/>
</dbReference>
<reference evidence="8 9" key="1">
    <citation type="submission" date="2021-05" db="EMBL/GenBank/DDBJ databases">
        <title>Phylogenetic classification of ten novel species belonging to the genus Bifidobacterium comprising B. colchicus sp. nov., B. abeli sp. nov., B. bicoloris sp. nov., B. guerezis sp. nov., B. rosaliae sp. nov., B. santillanensis sp. nov., B. argentati sp. nov., B. amazzoni sp. nov., B. pluviali sp. nov., and B. pinnaculum sp. nov.</title>
        <authorList>
            <person name="Lugli G.A."/>
            <person name="Ruiz Garcia L."/>
            <person name="Margolles A."/>
            <person name="Ventura M."/>
        </authorList>
    </citation>
    <scope>NUCLEOTIDE SEQUENCE [LARGE SCALE GENOMIC DNA]</scope>
    <source>
        <strain evidence="8 9">82T10</strain>
    </source>
</reference>
<feature type="transmembrane region" description="Helical" evidence="5">
    <location>
        <begin position="573"/>
        <end position="593"/>
    </location>
</feature>
<keyword evidence="3" id="KW-0813">Transport</keyword>
<evidence type="ECO:0000313" key="8">
    <source>
        <dbReference type="EMBL" id="MBW3092055.1"/>
    </source>
</evidence>
<dbReference type="Proteomes" id="UP000700815">
    <property type="component" value="Unassembled WGS sequence"/>
</dbReference>
<evidence type="ECO:0000256" key="5">
    <source>
        <dbReference type="SAM" id="Phobius"/>
    </source>
</evidence>
<accession>A0ABS6WDC4</accession>
<keyword evidence="5" id="KW-1133">Transmembrane helix</keyword>
<dbReference type="Pfam" id="PF00496">
    <property type="entry name" value="SBP_bac_5"/>
    <property type="match status" value="1"/>
</dbReference>
<evidence type="ECO:0000256" key="6">
    <source>
        <dbReference type="SAM" id="SignalP"/>
    </source>
</evidence>
<evidence type="ECO:0000256" key="2">
    <source>
        <dbReference type="ARBA" id="ARBA00005695"/>
    </source>
</evidence>
<feature type="signal peptide" evidence="6">
    <location>
        <begin position="1"/>
        <end position="29"/>
    </location>
</feature>
<dbReference type="InterPro" id="IPR039424">
    <property type="entry name" value="SBP_5"/>
</dbReference>
<evidence type="ECO:0000256" key="4">
    <source>
        <dbReference type="ARBA" id="ARBA00022729"/>
    </source>
</evidence>
<keyword evidence="5" id="KW-0472">Membrane</keyword>
<dbReference type="InterPro" id="IPR000914">
    <property type="entry name" value="SBP_5_dom"/>
</dbReference>
<keyword evidence="9" id="KW-1185">Reference proteome</keyword>